<evidence type="ECO:0000256" key="3">
    <source>
        <dbReference type="SAM" id="MobiDB-lite"/>
    </source>
</evidence>
<evidence type="ECO:0008006" key="5">
    <source>
        <dbReference type="Google" id="ProtNLM"/>
    </source>
</evidence>
<proteinExistence type="predicted"/>
<evidence type="ECO:0000313" key="4">
    <source>
        <dbReference type="EMBL" id="CAE2322063.1"/>
    </source>
</evidence>
<feature type="repeat" description="RCC1" evidence="2">
    <location>
        <begin position="157"/>
        <end position="230"/>
    </location>
</feature>
<dbReference type="Pfam" id="PF00415">
    <property type="entry name" value="RCC1"/>
    <property type="match status" value="3"/>
</dbReference>
<dbReference type="PROSITE" id="PS50012">
    <property type="entry name" value="RCC1_3"/>
    <property type="match status" value="4"/>
</dbReference>
<organism evidence="4">
    <name type="scientific">Guillardia theta</name>
    <name type="common">Cryptophyte</name>
    <name type="synonym">Cryptomonas phi</name>
    <dbReference type="NCBI Taxonomy" id="55529"/>
    <lineage>
        <taxon>Eukaryota</taxon>
        <taxon>Cryptophyceae</taxon>
        <taxon>Pyrenomonadales</taxon>
        <taxon>Geminigeraceae</taxon>
        <taxon>Guillardia</taxon>
    </lineage>
</organism>
<keyword evidence="1" id="KW-0677">Repeat</keyword>
<feature type="repeat" description="RCC1" evidence="2">
    <location>
        <begin position="350"/>
        <end position="408"/>
    </location>
</feature>
<dbReference type="EMBL" id="HBKN01035787">
    <property type="protein sequence ID" value="CAE2322063.1"/>
    <property type="molecule type" value="Transcribed_RNA"/>
</dbReference>
<dbReference type="AlphaFoldDB" id="A0A7S4U658"/>
<dbReference type="InterPro" id="IPR051625">
    <property type="entry name" value="Signaling_Regulatory_Domain"/>
</dbReference>
<evidence type="ECO:0000256" key="2">
    <source>
        <dbReference type="PROSITE-ProRule" id="PRU00235"/>
    </source>
</evidence>
<dbReference type="InterPro" id="IPR009091">
    <property type="entry name" value="RCC1/BLIP-II"/>
</dbReference>
<protein>
    <recommendedName>
        <fullName evidence="5">Regulator of chromosome condensation</fullName>
    </recommendedName>
</protein>
<sequence length="443" mass="48745">MLMDSYEHVFTAVACGDRFTIAVTARGRMFTWGLNTCGQLGHGPSSDGKILRPQQIRVVRERGKGNELETRNQESIFVLDVAAGPEHAMMLADNGFVYTWGSGDSGRLGHGNEAMVSRPTQVWRTMNSTRSEELGLSCEATHVACGEAHSMAMTVEGFLYVWGCMEGGRLGLISAKVDGDFIADVDWKSYNLQEPKGEFLHVPFRLEISPSERVVDAAAGVRHNTIITKDRDDENEGAGTDNDVDLEQGDGNKQAGCTSFLYWWGENVGNEDNLVVVDDKDKDVRNRDERFYDDDDDDEFYRHVSERTGELLEQQDKLKHLKAPTKVFIDADVATVAAGESFSCAITDDGKLYTWGLATSGQLGYHARAADTDQLLFSSKPRRVSMPMDLSITHVSCGAQICFAVGTPSTDAARAVLERNLSTTLEDNDRSLAMGREFAALAI</sequence>
<dbReference type="SUPFAM" id="SSF50985">
    <property type="entry name" value="RCC1/BLIP-II"/>
    <property type="match status" value="2"/>
</dbReference>
<feature type="repeat" description="RCC1" evidence="2">
    <location>
        <begin position="27"/>
        <end position="94"/>
    </location>
</feature>
<dbReference type="Pfam" id="PF13540">
    <property type="entry name" value="RCC1_2"/>
    <property type="match status" value="1"/>
</dbReference>
<gene>
    <name evidence="4" type="ORF">GTHE00462_LOCUS27929</name>
</gene>
<dbReference type="PRINTS" id="PR00633">
    <property type="entry name" value="RCCNDNSATION"/>
</dbReference>
<accession>A0A7S4U658</accession>
<feature type="region of interest" description="Disordered" evidence="3">
    <location>
        <begin position="227"/>
        <end position="251"/>
    </location>
</feature>
<reference evidence="4" key="1">
    <citation type="submission" date="2021-01" db="EMBL/GenBank/DDBJ databases">
        <authorList>
            <person name="Corre E."/>
            <person name="Pelletier E."/>
            <person name="Niang G."/>
            <person name="Scheremetjew M."/>
            <person name="Finn R."/>
            <person name="Kale V."/>
            <person name="Holt S."/>
            <person name="Cochrane G."/>
            <person name="Meng A."/>
            <person name="Brown T."/>
            <person name="Cohen L."/>
        </authorList>
    </citation>
    <scope>NUCLEOTIDE SEQUENCE</scope>
    <source>
        <strain evidence="4">CCMP 2712</strain>
    </source>
</reference>
<dbReference type="InterPro" id="IPR000408">
    <property type="entry name" value="Reg_chr_condens"/>
</dbReference>
<dbReference type="PANTHER" id="PTHR22872:SF2">
    <property type="entry name" value="INHIBITOR OF BRUTON TYROSINE KINASE"/>
    <property type="match status" value="1"/>
</dbReference>
<dbReference type="Gene3D" id="2.130.10.30">
    <property type="entry name" value="Regulator of chromosome condensation 1/beta-lactamase-inhibitor protein II"/>
    <property type="match status" value="2"/>
</dbReference>
<feature type="repeat" description="RCC1" evidence="2">
    <location>
        <begin position="95"/>
        <end position="156"/>
    </location>
</feature>
<dbReference type="PANTHER" id="PTHR22872">
    <property type="entry name" value="BTK-BINDING PROTEIN-RELATED"/>
    <property type="match status" value="1"/>
</dbReference>
<evidence type="ECO:0000256" key="1">
    <source>
        <dbReference type="ARBA" id="ARBA00022737"/>
    </source>
</evidence>
<name>A0A7S4U658_GUITH</name>
<dbReference type="PROSITE" id="PS00626">
    <property type="entry name" value="RCC1_2"/>
    <property type="match status" value="1"/>
</dbReference>